<dbReference type="InterPro" id="IPR009003">
    <property type="entry name" value="Peptidase_S1_PA"/>
</dbReference>
<accession>A0A927F9N7</accession>
<evidence type="ECO:0000313" key="3">
    <source>
        <dbReference type="Proteomes" id="UP000622317"/>
    </source>
</evidence>
<name>A0A927F9N7_9BACT</name>
<gene>
    <name evidence="2" type="ORF">IEN85_09855</name>
</gene>
<evidence type="ECO:0000313" key="2">
    <source>
        <dbReference type="EMBL" id="MBD5779796.1"/>
    </source>
</evidence>
<comment type="caution">
    <text evidence="2">The sequence shown here is derived from an EMBL/GenBank/DDBJ whole genome shotgun (WGS) entry which is preliminary data.</text>
</comment>
<keyword evidence="1" id="KW-0732">Signal</keyword>
<organism evidence="2 3">
    <name type="scientific">Pelagicoccus enzymogenes</name>
    <dbReference type="NCBI Taxonomy" id="2773457"/>
    <lineage>
        <taxon>Bacteria</taxon>
        <taxon>Pseudomonadati</taxon>
        <taxon>Verrucomicrobiota</taxon>
        <taxon>Opitutia</taxon>
        <taxon>Puniceicoccales</taxon>
        <taxon>Pelagicoccaceae</taxon>
        <taxon>Pelagicoccus</taxon>
    </lineage>
</organism>
<keyword evidence="3" id="KW-1185">Reference proteome</keyword>
<dbReference type="RefSeq" id="WP_224772546.1">
    <property type="nucleotide sequence ID" value="NZ_JACYFG010000013.1"/>
</dbReference>
<dbReference type="Gene3D" id="2.40.10.10">
    <property type="entry name" value="Trypsin-like serine proteases"/>
    <property type="match status" value="2"/>
</dbReference>
<reference evidence="2" key="1">
    <citation type="submission" date="2020-09" db="EMBL/GenBank/DDBJ databases">
        <title>Pelagicoccus enzymogenes sp. nov. with an EPS production, isolated from marine sediment.</title>
        <authorList>
            <person name="Feng X."/>
        </authorList>
    </citation>
    <scope>NUCLEOTIDE SEQUENCE</scope>
    <source>
        <strain evidence="2">NFK12</strain>
    </source>
</reference>
<feature type="chain" id="PRO_5037457611" description="Serine protease" evidence="1">
    <location>
        <begin position="21"/>
        <end position="511"/>
    </location>
</feature>
<protein>
    <recommendedName>
        <fullName evidence="4">Serine protease</fullName>
    </recommendedName>
</protein>
<feature type="signal peptide" evidence="1">
    <location>
        <begin position="1"/>
        <end position="20"/>
    </location>
</feature>
<dbReference type="AlphaFoldDB" id="A0A927F9N7"/>
<evidence type="ECO:0008006" key="4">
    <source>
        <dbReference type="Google" id="ProtNLM"/>
    </source>
</evidence>
<dbReference type="Proteomes" id="UP000622317">
    <property type="component" value="Unassembled WGS sequence"/>
</dbReference>
<proteinExistence type="predicted"/>
<dbReference type="InterPro" id="IPR043504">
    <property type="entry name" value="Peptidase_S1_PA_chymotrypsin"/>
</dbReference>
<evidence type="ECO:0000256" key="1">
    <source>
        <dbReference type="SAM" id="SignalP"/>
    </source>
</evidence>
<dbReference type="SUPFAM" id="SSF50494">
    <property type="entry name" value="Trypsin-like serine proteases"/>
    <property type="match status" value="1"/>
</dbReference>
<sequence>MKVLYNLIILSLALVEFAGADVTVEPYDVLGVSFDDEPYGYIGTLEGSGGIGSAFPVEKGVCLTAGHVVFNKSTSSWSAVSYSPQRNDAHREEKAVILCLGWSSYTANHPSNSTASPDQFNLDAAAVVLFDHGHSSLLKTKSEDVVEDLSLNNIEKVLIGYPEPHRFSNPNYSSLEQGIPFGTSPQSMVIDVADIEDGVPSDDHDFDLYYAPELHSAQGNSGGPLLVENVEGWYAGAILVGGGPGDGSVFKLINDEVEDLKALASLHYANIEGGALLTMEIDEYVSNSEFVIMDVSLQKTDLASSVDGLEVSIDDESEIEAIAYTEDKIRLFWDFDGFSRTSWAPIADILRDRENLVIKFKTSIETSGSNETYDIGPGCQHLTSSGWAEKISISNKIFFKDMSFPVVSITGDSVEFSCDYGSYSWEGPDSVVLYVRRKREGAFIQPIQCSRKLQQIASTNGLPTQGLCLLLHPWIGNTTTRQCSESSRLNQKSQRCRLGMLHKMSKVGIFR</sequence>
<dbReference type="EMBL" id="JACYFG010000013">
    <property type="protein sequence ID" value="MBD5779796.1"/>
    <property type="molecule type" value="Genomic_DNA"/>
</dbReference>